<reference evidence="3" key="1">
    <citation type="submission" date="2015-11" db="EMBL/GenBank/DDBJ databases">
        <authorList>
            <person name="Holder M.E."/>
            <person name="Ajami N.J."/>
            <person name="Petrosino J.F."/>
        </authorList>
    </citation>
    <scope>NUCLEOTIDE SEQUENCE [LARGE SCALE GENOMIC DNA]</scope>
    <source>
        <strain evidence="3">F0113</strain>
    </source>
</reference>
<dbReference type="KEGG" id="peo:AS203_06045"/>
<name>A0A0S2KKU3_9BACT</name>
<feature type="signal peptide" evidence="1">
    <location>
        <begin position="1"/>
        <end position="27"/>
    </location>
</feature>
<dbReference type="STRING" id="76123.AS203_06045"/>
<evidence type="ECO:0000256" key="1">
    <source>
        <dbReference type="SAM" id="SignalP"/>
    </source>
</evidence>
<sequence length="523" mass="57518">MKDYMKTIKTWTLLVAGLLLTASCANDDVTQKDAEKDNGTEKNLTTFVTGAEPTSRTSMDYVSGNFYWEADDYIYVQDDNGAWQKSSNAPTSKTSYFKFKVSGKFNNHATYKVYYPGKNGSNNQLTIPAAQTQTTPSTTDHFGTSGDCGTADATGTVGGKSFSFQLEHQAAILVFEPFTKNAVFKNCYLTKVEVTADNNIAGNYTLDPSNGEITGSGSDKQIILTTKGSGVYADGFKLDNSTSSTTADKIYMFIKPGTHKLKIRYWLKDLVTGTEGTITKAPGSFAYDKNTYYDMTADLDTRAYSGHDYYMWDAQQQYWYGYEWTKNLPGNTGQPTVRLGLPGATTSSNYAQNSSDANHRWYNEGGGSGLFDATHSCAGLPNVNEMTWYAASGEPRWDADELWTTMGHLYKGGMWFKKKSQISGYNSNTAYDGTDWRTTGKTYSWTPSNTLPSAADANNYFYLPASGFYNSGQLYLVGYFGHYWSSSADPGSSGNACYLNFGSGFVVVTTGDRTWGYSVGAFE</sequence>
<proteinExistence type="predicted"/>
<gene>
    <name evidence="2" type="ORF">AS203_06045</name>
</gene>
<keyword evidence="3" id="KW-1185">Reference proteome</keyword>
<dbReference type="OrthoDB" id="1081166at2"/>
<evidence type="ECO:0000313" key="3">
    <source>
        <dbReference type="Proteomes" id="UP000056252"/>
    </source>
</evidence>
<dbReference type="RefSeq" id="WP_060544287.1">
    <property type="nucleotide sequence ID" value="NZ_CP013195.1"/>
</dbReference>
<keyword evidence="1" id="KW-0732">Signal</keyword>
<organism evidence="2 3">
    <name type="scientific">Hoylesella enoeca</name>
    <dbReference type="NCBI Taxonomy" id="76123"/>
    <lineage>
        <taxon>Bacteria</taxon>
        <taxon>Pseudomonadati</taxon>
        <taxon>Bacteroidota</taxon>
        <taxon>Bacteroidia</taxon>
        <taxon>Bacteroidales</taxon>
        <taxon>Prevotellaceae</taxon>
        <taxon>Hoylesella</taxon>
    </lineage>
</organism>
<feature type="chain" id="PRO_5006601859" description="Fimbrillin family protein" evidence="1">
    <location>
        <begin position="28"/>
        <end position="523"/>
    </location>
</feature>
<dbReference type="Proteomes" id="UP000056252">
    <property type="component" value="Chromosome"/>
</dbReference>
<evidence type="ECO:0000313" key="2">
    <source>
        <dbReference type="EMBL" id="ALO48692.1"/>
    </source>
</evidence>
<accession>A0A0S2KKU3</accession>
<protein>
    <recommendedName>
        <fullName evidence="4">Fimbrillin family protein</fullName>
    </recommendedName>
</protein>
<dbReference type="AlphaFoldDB" id="A0A0S2KKU3"/>
<dbReference type="EMBL" id="CP013195">
    <property type="protein sequence ID" value="ALO48692.1"/>
    <property type="molecule type" value="Genomic_DNA"/>
</dbReference>
<dbReference type="PROSITE" id="PS51257">
    <property type="entry name" value="PROKAR_LIPOPROTEIN"/>
    <property type="match status" value="1"/>
</dbReference>
<evidence type="ECO:0008006" key="4">
    <source>
        <dbReference type="Google" id="ProtNLM"/>
    </source>
</evidence>